<gene>
    <name evidence="1" type="ORF">EV182_001056</name>
</gene>
<keyword evidence="2" id="KW-1185">Reference proteome</keyword>
<dbReference type="EMBL" id="JAMZIH010005258">
    <property type="protein sequence ID" value="KAJ1675546.1"/>
    <property type="molecule type" value="Genomic_DNA"/>
</dbReference>
<evidence type="ECO:0000313" key="2">
    <source>
        <dbReference type="Proteomes" id="UP001145114"/>
    </source>
</evidence>
<accession>A0ACC1HGS9</accession>
<dbReference type="Proteomes" id="UP001145114">
    <property type="component" value="Unassembled WGS sequence"/>
</dbReference>
<protein>
    <submittedName>
        <fullName evidence="1">Uncharacterized protein</fullName>
    </submittedName>
</protein>
<proteinExistence type="predicted"/>
<name>A0ACC1HGS9_9FUNG</name>
<evidence type="ECO:0000313" key="1">
    <source>
        <dbReference type="EMBL" id="KAJ1675546.1"/>
    </source>
</evidence>
<reference evidence="1" key="1">
    <citation type="submission" date="2022-06" db="EMBL/GenBank/DDBJ databases">
        <title>Phylogenomic reconstructions and comparative analyses of Kickxellomycotina fungi.</title>
        <authorList>
            <person name="Reynolds N.K."/>
            <person name="Stajich J.E."/>
            <person name="Barry K."/>
            <person name="Grigoriev I.V."/>
            <person name="Crous P."/>
            <person name="Smith M.E."/>
        </authorList>
    </citation>
    <scope>NUCLEOTIDE SEQUENCE</scope>
    <source>
        <strain evidence="1">RSA 2271</strain>
    </source>
</reference>
<organism evidence="1 2">
    <name type="scientific">Spiromyces aspiralis</name>
    <dbReference type="NCBI Taxonomy" id="68401"/>
    <lineage>
        <taxon>Eukaryota</taxon>
        <taxon>Fungi</taxon>
        <taxon>Fungi incertae sedis</taxon>
        <taxon>Zoopagomycota</taxon>
        <taxon>Kickxellomycotina</taxon>
        <taxon>Kickxellomycetes</taxon>
        <taxon>Kickxellales</taxon>
        <taxon>Kickxellaceae</taxon>
        <taxon>Spiromyces</taxon>
    </lineage>
</organism>
<sequence length="448" mass="48179">MNFVAITSKRVFPASLRQIGGIQALRLASTAAPSSYKVVVIGGGAGGLAVSSTLSNTLGKGEVAVVDPSSVHNQQPLWTFVGAGLKQLDETQKPMAEVVSPNATLIPEAAAKIDPESNTVTLADGTKISYEYLVVAAGIKLDFEAIKGLPEALGRDGVASNYSADYVEKTWEFLQKFDGGNAVFTMPSTPIKCAGAPQKIAYLAEEHIRSKGLRGKSRVIYNTGIGKIFAIDKYADALTKVAASRGVEVNLLHDLVEVKPKERKAVFKVLGDGPQAGQQIETPYNFLHVTPPMRPYDFLKNSALANAAGFVDVDKETLRHTKFANVYSLGDCSSLPTSKTAAAVSAQSYVVKHNLLADIRGEKRPAERYDGYTSCPLITGRNKLILAEFSGYTGKPQETFAFDQSKETAFAYWLTSSVLPSIYWKGLLQGTWRGPSPIRPLLNPTGSN</sequence>
<comment type="caution">
    <text evidence="1">The sequence shown here is derived from an EMBL/GenBank/DDBJ whole genome shotgun (WGS) entry which is preliminary data.</text>
</comment>